<dbReference type="PANTHER" id="PTHR38772">
    <property type="match status" value="1"/>
</dbReference>
<gene>
    <name evidence="4" type="ORF">EPV75_01460</name>
</gene>
<dbReference type="KEGG" id="htr:EPV75_01460"/>
<dbReference type="Proteomes" id="UP000285478">
    <property type="component" value="Chromosome"/>
</dbReference>
<evidence type="ECO:0000313" key="4">
    <source>
        <dbReference type="EMBL" id="QAB14431.1"/>
    </source>
</evidence>
<proteinExistence type="inferred from homology"/>
<dbReference type="InterPro" id="IPR007358">
    <property type="entry name" value="Nucleoid_associated_NdpA"/>
</dbReference>
<keyword evidence="3" id="KW-0963">Cytoplasm</keyword>
<dbReference type="PANTHER" id="PTHR38772:SF1">
    <property type="entry name" value="NUCLEOID-ASSOCIATED PROTEIN YEJK"/>
    <property type="match status" value="1"/>
</dbReference>
<dbReference type="RefSeq" id="WP_128384235.1">
    <property type="nucleotide sequence ID" value="NZ_CP035033.1"/>
</dbReference>
<organism evidence="4 5">
    <name type="scientific">Hydrogenovibrio thermophilus</name>
    <dbReference type="NCBI Taxonomy" id="265883"/>
    <lineage>
        <taxon>Bacteria</taxon>
        <taxon>Pseudomonadati</taxon>
        <taxon>Pseudomonadota</taxon>
        <taxon>Gammaproteobacteria</taxon>
        <taxon>Thiotrichales</taxon>
        <taxon>Piscirickettsiaceae</taxon>
        <taxon>Hydrogenovibrio</taxon>
    </lineage>
</organism>
<evidence type="ECO:0000256" key="2">
    <source>
        <dbReference type="ARBA" id="ARBA00009035"/>
    </source>
</evidence>
<comment type="subcellular location">
    <subcellularLocation>
        <location evidence="1">Cytoplasm</location>
        <location evidence="1">Nucleoid</location>
    </subcellularLocation>
</comment>
<dbReference type="EMBL" id="CP035033">
    <property type="protein sequence ID" value="QAB14431.1"/>
    <property type="molecule type" value="Genomic_DNA"/>
</dbReference>
<evidence type="ECO:0000256" key="3">
    <source>
        <dbReference type="ARBA" id="ARBA00022490"/>
    </source>
</evidence>
<evidence type="ECO:0000313" key="5">
    <source>
        <dbReference type="Proteomes" id="UP000285478"/>
    </source>
</evidence>
<evidence type="ECO:0000256" key="1">
    <source>
        <dbReference type="ARBA" id="ARBA00004453"/>
    </source>
</evidence>
<dbReference type="Pfam" id="PF04245">
    <property type="entry name" value="NA37"/>
    <property type="match status" value="1"/>
</dbReference>
<dbReference type="AlphaFoldDB" id="A0A410H190"/>
<accession>A0A410H190</accession>
<protein>
    <submittedName>
        <fullName evidence="4">Nucleoid-associated protein</fullName>
    </submittedName>
</protein>
<keyword evidence="5" id="KW-1185">Reference proteome</keyword>
<dbReference type="GO" id="GO:0009295">
    <property type="term" value="C:nucleoid"/>
    <property type="evidence" value="ECO:0007669"/>
    <property type="project" value="UniProtKB-SubCell"/>
</dbReference>
<comment type="similarity">
    <text evidence="2">Belongs to the YejK family.</text>
</comment>
<name>A0A410H190_9GAMM</name>
<reference evidence="4 5" key="1">
    <citation type="journal article" date="2018" name="Environ. Microbiol.">
        <title>Genomes of ubiquitous marine and hypersaline Hydrogenovibrio, Thiomicrorhabdus and Thiomicrospira spp. encode a diversity of mechanisms to sustain chemolithoautotrophy in heterogeneous environments.</title>
        <authorList>
            <person name="Scott K.M."/>
            <person name="Williams J."/>
            <person name="Porter C.M.B."/>
            <person name="Russel S."/>
            <person name="Harmer T.L."/>
            <person name="Paul J.H."/>
            <person name="Antonen K.M."/>
            <person name="Bridges M.K."/>
            <person name="Camper G.J."/>
            <person name="Campla C.K."/>
            <person name="Casella L.G."/>
            <person name="Chase E."/>
            <person name="Conrad J.W."/>
            <person name="Cruz M.C."/>
            <person name="Dunlap D.S."/>
            <person name="Duran L."/>
            <person name="Fahsbender E.M."/>
            <person name="Goldsmith D.B."/>
            <person name="Keeley R.F."/>
            <person name="Kondoff M.R."/>
            <person name="Kussy B.I."/>
            <person name="Lane M.K."/>
            <person name="Lawler S."/>
            <person name="Leigh B.A."/>
            <person name="Lewis C."/>
            <person name="Lostal L.M."/>
            <person name="Marking D."/>
            <person name="Mancera P.A."/>
            <person name="McClenthan E.C."/>
            <person name="McIntyre E.A."/>
            <person name="Mine J.A."/>
            <person name="Modi S."/>
            <person name="Moore B.D."/>
            <person name="Morgan W.A."/>
            <person name="Nelson K.M."/>
            <person name="Nguyen K.N."/>
            <person name="Ogburn N."/>
            <person name="Parrino D.G."/>
            <person name="Pedapudi A.D."/>
            <person name="Pelham R.P."/>
            <person name="Preece A.M."/>
            <person name="Rampersad E.A."/>
            <person name="Richardson J.C."/>
            <person name="Rodgers C.M."/>
            <person name="Schaffer B.L."/>
            <person name="Sheridan N.E."/>
            <person name="Solone M.R."/>
            <person name="Staley Z.R."/>
            <person name="Tabuchi M."/>
            <person name="Waide R.J."/>
            <person name="Wanjugi P.W."/>
            <person name="Young S."/>
            <person name="Clum A."/>
            <person name="Daum C."/>
            <person name="Huntemann M."/>
            <person name="Ivanova N."/>
            <person name="Kyrpides N."/>
            <person name="Mikhailova N."/>
            <person name="Palaniappan K."/>
            <person name="Pillay M."/>
            <person name="Reddy T.B.K."/>
            <person name="Shapiro N."/>
            <person name="Stamatis D."/>
            <person name="Varghese N."/>
            <person name="Woyke T."/>
            <person name="Boden R."/>
            <person name="Freyermuth S.K."/>
            <person name="Kerfeld C.A."/>
        </authorList>
    </citation>
    <scope>NUCLEOTIDE SEQUENCE [LARGE SCALE GENOMIC DNA]</scope>
    <source>
        <strain evidence="4 5">JR-2</strain>
    </source>
</reference>
<sequence length="335" mass="38784">MQINHAIVHKLQKELHQESNVLPRQTPLEVNENLEQLVGYIITLYNEKTGRGYGKFYSDNVSYPFSKLLSDFQSEEVDTDFIAFTFSAMDLLKSRIDGEGLATGGYILFIEYEHRQSKIVLVVSLKDKDGFIFDDNLDLDNQPHIDLEHLHEMARIDTTKWHLGNEGRYLSFAKKRQNADRSFSRYFREFIGCDEFEEENQLTQEVVSACKAYAKFGPLSEERKLEILEITHNYMEEIYKSNGVFKVHDLATRLDPETPDRFTSYMYAQEIELSDGFKPNKSAYRGLKRRTIRDGTIALSFNASDLGKSVTHTEGEEFIRVKLSPEKIKELTEAN</sequence>